<comment type="function">
    <text evidence="6">Specifically catalyzes the NAD or NADP-dependent dehydrogenation of L-aspartate to iminoaspartate.</text>
</comment>
<feature type="domain" description="Aspartate dehydrogenase" evidence="7">
    <location>
        <begin position="146"/>
        <end position="231"/>
    </location>
</feature>
<comment type="catalytic activity">
    <reaction evidence="6">
        <text>L-aspartate + NADP(+) + H2O = oxaloacetate + NH4(+) + NADPH + H(+)</text>
        <dbReference type="Rhea" id="RHEA:11784"/>
        <dbReference type="ChEBI" id="CHEBI:15377"/>
        <dbReference type="ChEBI" id="CHEBI:15378"/>
        <dbReference type="ChEBI" id="CHEBI:16452"/>
        <dbReference type="ChEBI" id="CHEBI:28938"/>
        <dbReference type="ChEBI" id="CHEBI:29991"/>
        <dbReference type="ChEBI" id="CHEBI:57783"/>
        <dbReference type="ChEBI" id="CHEBI:58349"/>
        <dbReference type="EC" id="1.4.1.21"/>
    </reaction>
</comment>
<evidence type="ECO:0000313" key="9">
    <source>
        <dbReference type="EMBL" id="GES12548.1"/>
    </source>
</evidence>
<dbReference type="InterPro" id="IPR020626">
    <property type="entry name" value="Asp_DH_prok"/>
</dbReference>
<gene>
    <name evidence="9" type="primary">nadX2</name>
    <name evidence="6" type="synonym">nadX</name>
    <name evidence="9" type="ORF">Amac_061450</name>
</gene>
<comment type="catalytic activity">
    <reaction evidence="6">
        <text>L-aspartate + NAD(+) + H2O = oxaloacetate + NH4(+) + NADH + H(+)</text>
        <dbReference type="Rhea" id="RHEA:11788"/>
        <dbReference type="ChEBI" id="CHEBI:15377"/>
        <dbReference type="ChEBI" id="CHEBI:15378"/>
        <dbReference type="ChEBI" id="CHEBI:16452"/>
        <dbReference type="ChEBI" id="CHEBI:28938"/>
        <dbReference type="ChEBI" id="CHEBI:29991"/>
        <dbReference type="ChEBI" id="CHEBI:57540"/>
        <dbReference type="ChEBI" id="CHEBI:57945"/>
        <dbReference type="EC" id="1.4.1.21"/>
    </reaction>
</comment>
<organism evidence="9 10">
    <name type="scientific">Acrocarpospora macrocephala</name>
    <dbReference type="NCBI Taxonomy" id="150177"/>
    <lineage>
        <taxon>Bacteria</taxon>
        <taxon>Bacillati</taxon>
        <taxon>Actinomycetota</taxon>
        <taxon>Actinomycetes</taxon>
        <taxon>Streptosporangiales</taxon>
        <taxon>Streptosporangiaceae</taxon>
        <taxon>Acrocarpospora</taxon>
    </lineage>
</organism>
<evidence type="ECO:0000256" key="5">
    <source>
        <dbReference type="ARBA" id="ARBA00023027"/>
    </source>
</evidence>
<dbReference type="Proteomes" id="UP000331127">
    <property type="component" value="Unassembled WGS sequence"/>
</dbReference>
<reference evidence="9 10" key="1">
    <citation type="submission" date="2019-10" db="EMBL/GenBank/DDBJ databases">
        <title>Whole genome shotgun sequence of Acrocarpospora macrocephala NBRC 16266.</title>
        <authorList>
            <person name="Ichikawa N."/>
            <person name="Kimura A."/>
            <person name="Kitahashi Y."/>
            <person name="Komaki H."/>
            <person name="Oguchi A."/>
        </authorList>
    </citation>
    <scope>NUCLEOTIDE SEQUENCE [LARGE SCALE GENOMIC DNA]</scope>
    <source>
        <strain evidence="9 10">NBRC 16266</strain>
    </source>
</reference>
<feature type="binding site" evidence="6">
    <location>
        <position position="165"/>
    </location>
    <ligand>
        <name>NAD(+)</name>
        <dbReference type="ChEBI" id="CHEBI:57540"/>
    </ligand>
</feature>
<dbReference type="EMBL" id="BLAE01000036">
    <property type="protein sequence ID" value="GES12548.1"/>
    <property type="molecule type" value="Genomic_DNA"/>
</dbReference>
<comment type="pathway">
    <text evidence="6">Cofactor biosynthesis; NAD(+) biosynthesis; iminoaspartate from L-aspartate (dehydrogenase route): step 1/1.</text>
</comment>
<dbReference type="RefSeq" id="WP_155357850.1">
    <property type="nucleotide sequence ID" value="NZ_BAAAHL010000021.1"/>
</dbReference>
<evidence type="ECO:0000259" key="7">
    <source>
        <dbReference type="Pfam" id="PF01958"/>
    </source>
</evidence>
<dbReference type="InterPro" id="IPR002811">
    <property type="entry name" value="Asp_DH"/>
</dbReference>
<dbReference type="InterPro" id="IPR011182">
    <property type="entry name" value="L-Asp_DH"/>
</dbReference>
<name>A0A5M3X2N8_9ACTN</name>
<keyword evidence="3 6" id="KW-0521">NADP</keyword>
<accession>A0A5M3X2N8</accession>
<evidence type="ECO:0000256" key="4">
    <source>
        <dbReference type="ARBA" id="ARBA00023002"/>
    </source>
</evidence>
<keyword evidence="5 6" id="KW-0520">NAD</keyword>
<dbReference type="UniPathway" id="UPA00253">
    <property type="reaction ID" value="UER00456"/>
</dbReference>
<dbReference type="PANTHER" id="PTHR31873">
    <property type="entry name" value="L-ASPARTATE DEHYDROGENASE-RELATED"/>
    <property type="match status" value="1"/>
</dbReference>
<proteinExistence type="inferred from homology"/>
<comment type="miscellaneous">
    <text evidence="6">The iminoaspartate product is unstable in aqueous solution and can decompose to oxaloacetate and ammonia.</text>
</comment>
<dbReference type="AlphaFoldDB" id="A0A5M3X2N8"/>
<dbReference type="GO" id="GO:0050661">
    <property type="term" value="F:NADP binding"/>
    <property type="evidence" value="ECO:0007669"/>
    <property type="project" value="UniProtKB-UniRule"/>
</dbReference>
<protein>
    <recommendedName>
        <fullName evidence="6">L-aspartate dehydrogenase</fullName>
        <ecNumber evidence="6">1.4.1.21</ecNumber>
    </recommendedName>
</protein>
<dbReference type="HAMAP" id="MF_01265">
    <property type="entry name" value="NadX"/>
    <property type="match status" value="1"/>
</dbReference>
<dbReference type="GO" id="GO:0009435">
    <property type="term" value="P:NAD+ biosynthetic process"/>
    <property type="evidence" value="ECO:0007669"/>
    <property type="project" value="UniProtKB-UniRule"/>
</dbReference>
<comment type="caution">
    <text evidence="9">The sequence shown here is derived from an EMBL/GenBank/DDBJ whole genome shotgun (WGS) entry which is preliminary data.</text>
</comment>
<keyword evidence="4 6" id="KW-0560">Oxidoreductase</keyword>
<comment type="similarity">
    <text evidence="1 6">Belongs to the L-aspartate dehydrogenase family.</text>
</comment>
<evidence type="ECO:0000256" key="2">
    <source>
        <dbReference type="ARBA" id="ARBA00022642"/>
    </source>
</evidence>
<evidence type="ECO:0000256" key="3">
    <source>
        <dbReference type="ARBA" id="ARBA00022857"/>
    </source>
</evidence>
<dbReference type="GO" id="GO:0051287">
    <property type="term" value="F:NAD binding"/>
    <property type="evidence" value="ECO:0007669"/>
    <property type="project" value="UniProtKB-UniRule"/>
</dbReference>
<dbReference type="GO" id="GO:0033735">
    <property type="term" value="F:aspartate dehydrogenase [NAD(P)+] activity"/>
    <property type="evidence" value="ECO:0007669"/>
    <property type="project" value="UniProtKB-EC"/>
</dbReference>
<dbReference type="OrthoDB" id="4772942at2"/>
<dbReference type="EC" id="1.4.1.21" evidence="6"/>
<feature type="active site" evidence="6">
    <location>
        <position position="195"/>
    </location>
</feature>
<evidence type="ECO:0000259" key="8">
    <source>
        <dbReference type="Pfam" id="PF03447"/>
    </source>
</evidence>
<dbReference type="Gene3D" id="3.30.360.10">
    <property type="entry name" value="Dihydrodipicolinate Reductase, domain 2"/>
    <property type="match status" value="1"/>
</dbReference>
<evidence type="ECO:0000256" key="1">
    <source>
        <dbReference type="ARBA" id="ARBA00008331"/>
    </source>
</evidence>
<feature type="binding site" evidence="6">
    <location>
        <position position="110"/>
    </location>
    <ligand>
        <name>NAD(+)</name>
        <dbReference type="ChEBI" id="CHEBI:57540"/>
    </ligand>
</feature>
<dbReference type="SUPFAM" id="SSF55347">
    <property type="entry name" value="Glyceraldehyde-3-phosphate dehydrogenase-like, C-terminal domain"/>
    <property type="match status" value="1"/>
</dbReference>
<sequence length="253" mass="24902">MRVSLLGTGGIGGTLRDLLAAGRVAGCVTGAAVGSRFPAGAVVAELTGTGDVVVEAAGGAAVRAYGAQVLAAGRDLVVCSAGALADDAVHAALDAAALAGGARWTVPPGAIGGLDLLAAAIRADGAAEVTLTTVKTPGALGVPGAGIVFEGTAREAALRFPKTANVAVTLGLATTGIDRVRVVVTADPAARRTRHEITARTAVGEYRFALVNDTLAASGGRTSAITVWSVVRALEELAARGRTPIPLKKGAPS</sequence>
<dbReference type="Pfam" id="PF01958">
    <property type="entry name" value="Asp_DH_C"/>
    <property type="match status" value="1"/>
</dbReference>
<evidence type="ECO:0000256" key="6">
    <source>
        <dbReference type="HAMAP-Rule" id="MF_01265"/>
    </source>
</evidence>
<feature type="domain" description="Aspartate/homoserine dehydrogenase NAD-binding" evidence="8">
    <location>
        <begin position="49"/>
        <end position="107"/>
    </location>
</feature>
<keyword evidence="2 6" id="KW-0662">Pyridine nucleotide biosynthesis</keyword>
<dbReference type="PIRSF" id="PIRSF005227">
    <property type="entry name" value="Asp_dh_NAD_syn"/>
    <property type="match status" value="1"/>
</dbReference>
<dbReference type="InterPro" id="IPR005106">
    <property type="entry name" value="Asp/hSer_DH_NAD-bd"/>
</dbReference>
<dbReference type="Pfam" id="PF03447">
    <property type="entry name" value="NAD_binding_3"/>
    <property type="match status" value="1"/>
</dbReference>
<dbReference type="Gene3D" id="3.40.50.720">
    <property type="entry name" value="NAD(P)-binding Rossmann-like Domain"/>
    <property type="match status" value="1"/>
</dbReference>
<dbReference type="PANTHER" id="PTHR31873:SF6">
    <property type="entry name" value="ASPARTATE DEHYDROGENASE DOMAIN-CONTAINING PROTEIN"/>
    <property type="match status" value="1"/>
</dbReference>
<evidence type="ECO:0000313" key="10">
    <source>
        <dbReference type="Proteomes" id="UP000331127"/>
    </source>
</evidence>
<dbReference type="InterPro" id="IPR036291">
    <property type="entry name" value="NAD(P)-bd_dom_sf"/>
</dbReference>
<dbReference type="SUPFAM" id="SSF51735">
    <property type="entry name" value="NAD(P)-binding Rossmann-fold domains"/>
    <property type="match status" value="1"/>
</dbReference>
<keyword evidence="10" id="KW-1185">Reference proteome</keyword>
<dbReference type="GO" id="GO:0016639">
    <property type="term" value="F:oxidoreductase activity, acting on the CH-NH2 group of donors, NAD or NADP as acceptor"/>
    <property type="evidence" value="ECO:0007669"/>
    <property type="project" value="UniProtKB-UniRule"/>
</dbReference>